<dbReference type="InterPro" id="IPR012336">
    <property type="entry name" value="Thioredoxin-like_fold"/>
</dbReference>
<gene>
    <name evidence="7" type="primary">nhaA</name>
    <name evidence="9" type="ORF">SAMN05428998_103120</name>
</gene>
<proteinExistence type="inferred from homology"/>
<keyword evidence="6 7" id="KW-0472">Membrane</keyword>
<organism evidence="9 10">
    <name type="scientific">Tistlia consotensis USBA 355</name>
    <dbReference type="NCBI Taxonomy" id="560819"/>
    <lineage>
        <taxon>Bacteria</taxon>
        <taxon>Pseudomonadati</taxon>
        <taxon>Pseudomonadota</taxon>
        <taxon>Alphaproteobacteria</taxon>
        <taxon>Rhodospirillales</taxon>
        <taxon>Rhodovibrionaceae</taxon>
        <taxon>Tistlia</taxon>
    </lineage>
</organism>
<keyword evidence="3 7" id="KW-1003">Cell membrane</keyword>
<accession>A0A1Y6BGU6</accession>
<evidence type="ECO:0000256" key="5">
    <source>
        <dbReference type="ARBA" id="ARBA00022989"/>
    </source>
</evidence>
<reference evidence="9 10" key="1">
    <citation type="submission" date="2017-04" db="EMBL/GenBank/DDBJ databases">
        <authorList>
            <person name="Afonso C.L."/>
            <person name="Miller P.J."/>
            <person name="Scott M.A."/>
            <person name="Spackman E."/>
            <person name="Goraichik I."/>
            <person name="Dimitrov K.M."/>
            <person name="Suarez D.L."/>
            <person name="Swayne D.E."/>
        </authorList>
    </citation>
    <scope>NUCLEOTIDE SEQUENCE [LARGE SCALE GENOMIC DNA]</scope>
    <source>
        <strain evidence="9 10">USBA 355</strain>
    </source>
</reference>
<dbReference type="InterPro" id="IPR036249">
    <property type="entry name" value="Thioredoxin-like_sf"/>
</dbReference>
<feature type="transmembrane region" description="Helical" evidence="7">
    <location>
        <begin position="282"/>
        <end position="303"/>
    </location>
</feature>
<dbReference type="SUPFAM" id="SSF52833">
    <property type="entry name" value="Thioredoxin-like"/>
    <property type="match status" value="1"/>
</dbReference>
<feature type="transmembrane region" description="Helical" evidence="7">
    <location>
        <begin position="398"/>
        <end position="426"/>
    </location>
</feature>
<comment type="function">
    <text evidence="1">May be required for disulfide bond formation in some proteins.</text>
</comment>
<dbReference type="Gene3D" id="1.20.1530.10">
    <property type="entry name" value="Na+/H+ antiporter like domain"/>
    <property type="match status" value="1"/>
</dbReference>
<dbReference type="EMBL" id="FWZX01000003">
    <property type="protein sequence ID" value="SMF03229.1"/>
    <property type="molecule type" value="Genomic_DNA"/>
</dbReference>
<feature type="transmembrane region" description="Helical" evidence="7">
    <location>
        <begin position="315"/>
        <end position="334"/>
    </location>
</feature>
<dbReference type="NCBIfam" id="TIGR00773">
    <property type="entry name" value="NhaA"/>
    <property type="match status" value="1"/>
</dbReference>
<keyword evidence="4 7" id="KW-0812">Transmembrane</keyword>
<evidence type="ECO:0000256" key="2">
    <source>
        <dbReference type="ARBA" id="ARBA00004429"/>
    </source>
</evidence>
<feature type="transmembrane region" description="Helical" evidence="7">
    <location>
        <begin position="198"/>
        <end position="221"/>
    </location>
</feature>
<keyword evidence="7" id="KW-0406">Ion transport</keyword>
<keyword evidence="5 7" id="KW-1133">Transmembrane helix</keyword>
<dbReference type="RefSeq" id="WP_085121569.1">
    <property type="nucleotide sequence ID" value="NZ_FWZX01000003.1"/>
</dbReference>
<dbReference type="Pfam" id="PF06965">
    <property type="entry name" value="Na_H_antiport_1"/>
    <property type="match status" value="1"/>
</dbReference>
<feature type="transmembrane region" description="Helical" evidence="7">
    <location>
        <begin position="529"/>
        <end position="552"/>
    </location>
</feature>
<dbReference type="PANTHER" id="PTHR30341:SF0">
    <property type="entry name" value="NA(+)_H(+) ANTIPORTER NHAA"/>
    <property type="match status" value="1"/>
</dbReference>
<feature type="transmembrane region" description="Helical" evidence="7">
    <location>
        <begin position="341"/>
        <end position="364"/>
    </location>
</feature>
<dbReference type="HAMAP" id="MF_01844">
    <property type="entry name" value="NhaA"/>
    <property type="match status" value="1"/>
</dbReference>
<keyword evidence="7" id="KW-0050">Antiport</keyword>
<dbReference type="InterPro" id="IPR004670">
    <property type="entry name" value="NhaA"/>
</dbReference>
<dbReference type="GO" id="GO:0005886">
    <property type="term" value="C:plasma membrane"/>
    <property type="evidence" value="ECO:0007669"/>
    <property type="project" value="UniProtKB-SubCell"/>
</dbReference>
<dbReference type="PROSITE" id="PS51352">
    <property type="entry name" value="THIOREDOXIN_2"/>
    <property type="match status" value="1"/>
</dbReference>
<evidence type="ECO:0000313" key="9">
    <source>
        <dbReference type="EMBL" id="SMF03229.1"/>
    </source>
</evidence>
<name>A0A1Y6BGU6_9PROT</name>
<feature type="transmembrane region" description="Helical" evidence="7">
    <location>
        <begin position="253"/>
        <end position="270"/>
    </location>
</feature>
<feature type="domain" description="Thioredoxin" evidence="8">
    <location>
        <begin position="1"/>
        <end position="189"/>
    </location>
</feature>
<evidence type="ECO:0000256" key="7">
    <source>
        <dbReference type="HAMAP-Rule" id="MF_01844"/>
    </source>
</evidence>
<keyword evidence="7" id="KW-0915">Sodium</keyword>
<evidence type="ECO:0000313" key="10">
    <source>
        <dbReference type="Proteomes" id="UP000192917"/>
    </source>
</evidence>
<dbReference type="STRING" id="560819.SAMN05428998_103120"/>
<keyword evidence="7" id="KW-0739">Sodium transport</keyword>
<feature type="transmembrane region" description="Helical" evidence="7">
    <location>
        <begin position="370"/>
        <end position="386"/>
    </location>
</feature>
<dbReference type="CDD" id="cd02972">
    <property type="entry name" value="DsbA_family"/>
    <property type="match status" value="1"/>
</dbReference>
<comment type="subcellular location">
    <subcellularLocation>
        <location evidence="2">Cell inner membrane</location>
        <topology evidence="2">Multi-pass membrane protein</topology>
    </subcellularLocation>
    <subcellularLocation>
        <location evidence="7">Cell membrane</location>
        <topology evidence="7">Multi-pass membrane protein</topology>
    </subcellularLocation>
</comment>
<dbReference type="InterPro" id="IPR013766">
    <property type="entry name" value="Thioredoxin_domain"/>
</dbReference>
<sequence length="648" mass="68237">MTKGQIPERLRARLQRPVDPERDHLRGGTAPAGVTTIVLYGDYLCPYCRRLRIVLARLREALGGRLAYVYRHFPNEAAHPGATFLARAAEAAGRQGRFWEMHDWIYEQELPLAEPQAQVQDAARAFGLDLDRFRQDLESEEAGRRVGSDLSEGRRNGVTGTPTLFLDGERYDGAWDFHSMLEALQLPMASRLGRSARAFANLPASGGLVLLLAAAAALLFANTALAPFYRAFIGLDVGIGPPGKLLSLNLAEWFSEGLLAVFFTLIGLEIRREVTSGELSSLRAAILPVVGALGGMLAPALIYLSLNADGLPEGWAVPTATDIAFTIGILALLGPRVPASLRVFVAALAVVDDVLSVLTLAVFYPQDFEPSWLLPAAAAVGLLFLLNRARVYAAWPYLLTAALLWVCLHASGVHAALAGIALAAFLPTRPAPAVAPLLAQAATALSTLEHAEKQARGTSAGPVSIAGEPLWEWASRNLSAASDRLLSPADRVERAIAPWSTYVILPLFAFSASGVRLDLDMAAPDAGQVLAGMVLGLVVGKPVGIALASLAAVKTRLAVAPVGVAPGSFVGAAMLCGVGYTVALLLADQAFPDEGYAAVAKSGVLAGSVLAAALGTLVLMTRPAAARTNASDQVVLDGKDPAIAENNR</sequence>
<evidence type="ECO:0000256" key="6">
    <source>
        <dbReference type="ARBA" id="ARBA00023136"/>
    </source>
</evidence>
<comment type="similarity">
    <text evidence="7">Belongs to the NhaA Na(+)/H(+) (TC 2.A.33) antiporter family.</text>
</comment>
<feature type="transmembrane region" description="Helical" evidence="7">
    <location>
        <begin position="598"/>
        <end position="620"/>
    </location>
</feature>
<evidence type="ECO:0000259" key="8">
    <source>
        <dbReference type="PROSITE" id="PS51352"/>
    </source>
</evidence>
<comment type="function">
    <text evidence="7">Na(+)/H(+) antiporter that extrudes sodium in exchange for external protons.</text>
</comment>
<keyword evidence="10" id="KW-1185">Reference proteome</keyword>
<evidence type="ECO:0000256" key="4">
    <source>
        <dbReference type="ARBA" id="ARBA00022692"/>
    </source>
</evidence>
<dbReference type="GO" id="GO:0006885">
    <property type="term" value="P:regulation of pH"/>
    <property type="evidence" value="ECO:0007669"/>
    <property type="project" value="UniProtKB-UniRule"/>
</dbReference>
<dbReference type="AlphaFoldDB" id="A0A1Y6BGU6"/>
<feature type="transmembrane region" description="Helical" evidence="7">
    <location>
        <begin position="564"/>
        <end position="586"/>
    </location>
</feature>
<dbReference type="Gene3D" id="3.40.30.10">
    <property type="entry name" value="Glutaredoxin"/>
    <property type="match status" value="1"/>
</dbReference>
<comment type="catalytic activity">
    <reaction evidence="7">
        <text>Na(+)(in) + 2 H(+)(out) = Na(+)(out) + 2 H(+)(in)</text>
        <dbReference type="Rhea" id="RHEA:29251"/>
        <dbReference type="ChEBI" id="CHEBI:15378"/>
        <dbReference type="ChEBI" id="CHEBI:29101"/>
    </reaction>
</comment>
<evidence type="ECO:0000256" key="1">
    <source>
        <dbReference type="ARBA" id="ARBA00003565"/>
    </source>
</evidence>
<protein>
    <recommendedName>
        <fullName evidence="7">Na(+)/H(+) antiporter NhaA</fullName>
    </recommendedName>
    <alternativeName>
        <fullName evidence="7">Sodium/proton antiporter NhaA</fullName>
    </alternativeName>
</protein>
<keyword evidence="7" id="KW-0813">Transport</keyword>
<dbReference type="InterPro" id="IPR023171">
    <property type="entry name" value="Na/H_antiporter_dom_sf"/>
</dbReference>
<dbReference type="GO" id="GO:0015385">
    <property type="term" value="F:sodium:proton antiporter activity"/>
    <property type="evidence" value="ECO:0007669"/>
    <property type="project" value="UniProtKB-UniRule"/>
</dbReference>
<dbReference type="PANTHER" id="PTHR30341">
    <property type="entry name" value="SODIUM ION/PROTON ANTIPORTER NHAA-RELATED"/>
    <property type="match status" value="1"/>
</dbReference>
<evidence type="ECO:0000256" key="3">
    <source>
        <dbReference type="ARBA" id="ARBA00022475"/>
    </source>
</evidence>
<dbReference type="Pfam" id="PF13462">
    <property type="entry name" value="Thioredoxin_4"/>
    <property type="match status" value="1"/>
</dbReference>
<dbReference type="Proteomes" id="UP000192917">
    <property type="component" value="Unassembled WGS sequence"/>
</dbReference>